<evidence type="ECO:0000313" key="1">
    <source>
        <dbReference type="EMBL" id="KAL0913507.1"/>
    </source>
</evidence>
<dbReference type="AlphaFoldDB" id="A0ABD0USX8"/>
<evidence type="ECO:0000313" key="2">
    <source>
        <dbReference type="Proteomes" id="UP001552299"/>
    </source>
</evidence>
<reference evidence="1 2" key="1">
    <citation type="journal article" date="2024" name="Plant Biotechnol. J.">
        <title>Dendrobium thyrsiflorum genome and its molecular insights into genes involved in important horticultural traits.</title>
        <authorList>
            <person name="Chen B."/>
            <person name="Wang J.Y."/>
            <person name="Zheng P.J."/>
            <person name="Li K.L."/>
            <person name="Liang Y.M."/>
            <person name="Chen X.F."/>
            <person name="Zhang C."/>
            <person name="Zhao X."/>
            <person name="He X."/>
            <person name="Zhang G.Q."/>
            <person name="Liu Z.J."/>
            <person name="Xu Q."/>
        </authorList>
    </citation>
    <scope>NUCLEOTIDE SEQUENCE [LARGE SCALE GENOMIC DNA]</scope>
    <source>
        <strain evidence="1">GZMU011</strain>
    </source>
</reference>
<keyword evidence="2" id="KW-1185">Reference proteome</keyword>
<organism evidence="1 2">
    <name type="scientific">Dendrobium thyrsiflorum</name>
    <name type="common">Pinecone-like raceme dendrobium</name>
    <name type="synonym">Orchid</name>
    <dbReference type="NCBI Taxonomy" id="117978"/>
    <lineage>
        <taxon>Eukaryota</taxon>
        <taxon>Viridiplantae</taxon>
        <taxon>Streptophyta</taxon>
        <taxon>Embryophyta</taxon>
        <taxon>Tracheophyta</taxon>
        <taxon>Spermatophyta</taxon>
        <taxon>Magnoliopsida</taxon>
        <taxon>Liliopsida</taxon>
        <taxon>Asparagales</taxon>
        <taxon>Orchidaceae</taxon>
        <taxon>Epidendroideae</taxon>
        <taxon>Malaxideae</taxon>
        <taxon>Dendrobiinae</taxon>
        <taxon>Dendrobium</taxon>
    </lineage>
</organism>
<dbReference type="EMBL" id="JANQDX010000013">
    <property type="protein sequence ID" value="KAL0913507.1"/>
    <property type="molecule type" value="Genomic_DNA"/>
</dbReference>
<sequence length="113" mass="12554">MVGEWMMDSIKIPWFHRSGPSWSLVYLVRGGSGPNLTEESLLVAMGCTVQGNLVDLGDHTGSGHECNLVMPFRSKSLVQRAPVITVFLRCYLAAKPSVRVHLPRPCWQETVSE</sequence>
<accession>A0ABD0USX8</accession>
<gene>
    <name evidence="1" type="ORF">M5K25_016972</name>
</gene>
<name>A0ABD0USX8_DENTH</name>
<protein>
    <submittedName>
        <fullName evidence="1">Uncharacterized protein</fullName>
    </submittedName>
</protein>
<proteinExistence type="predicted"/>
<comment type="caution">
    <text evidence="1">The sequence shown here is derived from an EMBL/GenBank/DDBJ whole genome shotgun (WGS) entry which is preliminary data.</text>
</comment>
<dbReference type="Proteomes" id="UP001552299">
    <property type="component" value="Unassembled WGS sequence"/>
</dbReference>